<proteinExistence type="predicted"/>
<feature type="transmembrane region" description="Helical" evidence="2">
    <location>
        <begin position="321"/>
        <end position="340"/>
    </location>
</feature>
<evidence type="ECO:0000259" key="3">
    <source>
        <dbReference type="Pfam" id="PF20237"/>
    </source>
</evidence>
<evidence type="ECO:0000313" key="4">
    <source>
        <dbReference type="EMBL" id="GAO17721.1"/>
    </source>
</evidence>
<reference evidence="5" key="1">
    <citation type="journal article" date="2016" name="Genome Announc.">
        <title>Genome sequence of Ustilaginoidea virens IPU010, a rice pathogenic fungus causing false smut.</title>
        <authorList>
            <person name="Kumagai T."/>
            <person name="Ishii T."/>
            <person name="Terai G."/>
            <person name="Umemura M."/>
            <person name="Machida M."/>
            <person name="Asai K."/>
        </authorList>
    </citation>
    <scope>NUCLEOTIDE SEQUENCE [LARGE SCALE GENOMIC DNA]</scope>
    <source>
        <strain evidence="5">IPU010</strain>
    </source>
</reference>
<organism evidence="4 5">
    <name type="scientific">Ustilaginoidea virens</name>
    <name type="common">Rice false smut fungus</name>
    <name type="synonym">Villosiclava virens</name>
    <dbReference type="NCBI Taxonomy" id="1159556"/>
    <lineage>
        <taxon>Eukaryota</taxon>
        <taxon>Fungi</taxon>
        <taxon>Dikarya</taxon>
        <taxon>Ascomycota</taxon>
        <taxon>Pezizomycotina</taxon>
        <taxon>Sordariomycetes</taxon>
        <taxon>Hypocreomycetidae</taxon>
        <taxon>Hypocreales</taxon>
        <taxon>Clavicipitaceae</taxon>
        <taxon>Ustilaginoidea</taxon>
    </lineage>
</organism>
<dbReference type="PANTHER" id="PTHR34502:SF6">
    <property type="entry name" value="DUF6594 DOMAIN-CONTAINING PROTEIN"/>
    <property type="match status" value="1"/>
</dbReference>
<keyword evidence="2" id="KW-0812">Transmembrane</keyword>
<dbReference type="EMBL" id="BBTG02000016">
    <property type="protein sequence ID" value="GAO17721.1"/>
    <property type="molecule type" value="Genomic_DNA"/>
</dbReference>
<evidence type="ECO:0000256" key="2">
    <source>
        <dbReference type="SAM" id="Phobius"/>
    </source>
</evidence>
<feature type="compositionally biased region" description="Polar residues" evidence="1">
    <location>
        <begin position="272"/>
        <end position="287"/>
    </location>
</feature>
<comment type="caution">
    <text evidence="4">The sequence shown here is derived from an EMBL/GenBank/DDBJ whole genome shotgun (WGS) entry which is preliminary data.</text>
</comment>
<dbReference type="InterPro" id="IPR046529">
    <property type="entry name" value="DUF6594"/>
</dbReference>
<dbReference type="PANTHER" id="PTHR34502">
    <property type="entry name" value="DUF6594 DOMAIN-CONTAINING PROTEIN-RELATED"/>
    <property type="match status" value="1"/>
</dbReference>
<dbReference type="AlphaFoldDB" id="A0A1B5L3N8"/>
<accession>A0A1B5L3N8</accession>
<evidence type="ECO:0000256" key="1">
    <source>
        <dbReference type="SAM" id="MobiDB-lite"/>
    </source>
</evidence>
<protein>
    <recommendedName>
        <fullName evidence="3">DUF6594 domain-containing protein</fullName>
    </recommendedName>
</protein>
<keyword evidence="2" id="KW-0472">Membrane</keyword>
<sequence length="371" mass="40440">MAEGRALPGQERGPRLGRVGGGGMSNVFVGYQGDDKRPPEEWATQQPYSRLSDNAQGGHIDHGLEGPSYWPGHMQPWDHNQPHAPSSNVSVSMSAAQSDVHSEVYAEAFHPEHTHRLDSTAPSGYQLLAAKLSGDGGGQPITPIYRRFDALTHRLLLYMQDEIADLERQLVALEAKDTVKRSYSGGIIPASRRQDRWINGSLSDQKTEILGLIGYKLSQYNDETRFLDASNDLMVLASKSQSVHDFDAAGDGPTPMPRAVEDQQFPTMFKDNGSQPSTRAEQASSSSRPNDEMLVRLACAGVCIVFVPIMTFAVIPSFLGRMAVVLLVALGVGVVMEQSGVMLDAQRRKPDWILYLGLYFGAMAVVAGAVK</sequence>
<feature type="region of interest" description="Disordered" evidence="1">
    <location>
        <begin position="1"/>
        <end position="45"/>
    </location>
</feature>
<gene>
    <name evidence="4" type="ORF">UVI_02033230</name>
</gene>
<feature type="region of interest" description="Disordered" evidence="1">
    <location>
        <begin position="267"/>
        <end position="287"/>
    </location>
</feature>
<name>A0A1B5L3N8_USTVR</name>
<feature type="domain" description="DUF6594" evidence="3">
    <location>
        <begin position="125"/>
        <end position="345"/>
    </location>
</feature>
<dbReference type="Proteomes" id="UP000054053">
    <property type="component" value="Unassembled WGS sequence"/>
</dbReference>
<dbReference type="Pfam" id="PF20237">
    <property type="entry name" value="DUF6594"/>
    <property type="match status" value="1"/>
</dbReference>
<evidence type="ECO:0000313" key="5">
    <source>
        <dbReference type="Proteomes" id="UP000054053"/>
    </source>
</evidence>
<keyword evidence="2" id="KW-1133">Transmembrane helix</keyword>
<feature type="transmembrane region" description="Helical" evidence="2">
    <location>
        <begin position="294"/>
        <end position="315"/>
    </location>
</feature>
<feature type="transmembrane region" description="Helical" evidence="2">
    <location>
        <begin position="352"/>
        <end position="370"/>
    </location>
</feature>